<dbReference type="EMBL" id="QDEB01061680">
    <property type="protein sequence ID" value="RZC36474.1"/>
    <property type="molecule type" value="Genomic_DNA"/>
</dbReference>
<keyword evidence="3" id="KW-1185">Reference proteome</keyword>
<evidence type="ECO:0000313" key="2">
    <source>
        <dbReference type="EMBL" id="RZC36474.1"/>
    </source>
</evidence>
<feature type="compositionally biased region" description="Low complexity" evidence="1">
    <location>
        <begin position="229"/>
        <end position="243"/>
    </location>
</feature>
<dbReference type="InterPro" id="IPR011011">
    <property type="entry name" value="Znf_FYVE_PHD"/>
</dbReference>
<gene>
    <name evidence="2" type="ORF">BDFB_003769</name>
</gene>
<dbReference type="Gene3D" id="3.30.40.10">
    <property type="entry name" value="Zinc/RING finger domain, C3HC4 (zinc finger)"/>
    <property type="match status" value="1"/>
</dbReference>
<feature type="compositionally biased region" description="Basic residues" evidence="1">
    <location>
        <begin position="209"/>
        <end position="218"/>
    </location>
</feature>
<dbReference type="OrthoDB" id="10059918at2759"/>
<organism evidence="2 3">
    <name type="scientific">Asbolus verrucosus</name>
    <name type="common">Desert ironclad beetle</name>
    <dbReference type="NCBI Taxonomy" id="1661398"/>
    <lineage>
        <taxon>Eukaryota</taxon>
        <taxon>Metazoa</taxon>
        <taxon>Ecdysozoa</taxon>
        <taxon>Arthropoda</taxon>
        <taxon>Hexapoda</taxon>
        <taxon>Insecta</taxon>
        <taxon>Pterygota</taxon>
        <taxon>Neoptera</taxon>
        <taxon>Endopterygota</taxon>
        <taxon>Coleoptera</taxon>
        <taxon>Polyphaga</taxon>
        <taxon>Cucujiformia</taxon>
        <taxon>Tenebrionidae</taxon>
        <taxon>Pimeliinae</taxon>
        <taxon>Asbolus</taxon>
    </lineage>
</organism>
<dbReference type="GO" id="GO:0042734">
    <property type="term" value="C:presynaptic membrane"/>
    <property type="evidence" value="ECO:0007669"/>
    <property type="project" value="TreeGrafter"/>
</dbReference>
<dbReference type="PANTHER" id="PTHR12157">
    <property type="entry name" value="REGULATING SYNAPTIC MEMBRANE EXOCYTOSIS PROTEIN"/>
    <property type="match status" value="1"/>
</dbReference>
<comment type="caution">
    <text evidence="2">The sequence shown here is derived from an EMBL/GenBank/DDBJ whole genome shotgun (WGS) entry which is preliminary data.</text>
</comment>
<dbReference type="GO" id="GO:0048788">
    <property type="term" value="C:cytoskeleton of presynaptic active zone"/>
    <property type="evidence" value="ECO:0007669"/>
    <property type="project" value="TreeGrafter"/>
</dbReference>
<feature type="region of interest" description="Disordered" evidence="1">
    <location>
        <begin position="123"/>
        <end position="247"/>
    </location>
</feature>
<accession>A0A482VUI0</accession>
<dbReference type="GO" id="GO:0031267">
    <property type="term" value="F:small GTPase binding"/>
    <property type="evidence" value="ECO:0007669"/>
    <property type="project" value="InterPro"/>
</dbReference>
<dbReference type="AlphaFoldDB" id="A0A482VUI0"/>
<protein>
    <recommendedName>
        <fullName evidence="4">FYVE-type domain-containing protein</fullName>
    </recommendedName>
</protein>
<evidence type="ECO:0008006" key="4">
    <source>
        <dbReference type="Google" id="ProtNLM"/>
    </source>
</evidence>
<dbReference type="Proteomes" id="UP000292052">
    <property type="component" value="Unassembled WGS sequence"/>
</dbReference>
<dbReference type="SUPFAM" id="SSF57903">
    <property type="entry name" value="FYVE/PHD zinc finger"/>
    <property type="match status" value="1"/>
</dbReference>
<dbReference type="InterPro" id="IPR039032">
    <property type="entry name" value="Rim-like"/>
</dbReference>
<name>A0A482VUI0_ASBVE</name>
<dbReference type="STRING" id="1661398.A0A482VUI0"/>
<reference evidence="2 3" key="1">
    <citation type="submission" date="2017-03" db="EMBL/GenBank/DDBJ databases">
        <title>Genome of the blue death feigning beetle - Asbolus verrucosus.</title>
        <authorList>
            <person name="Rider S.D."/>
        </authorList>
    </citation>
    <scope>NUCLEOTIDE SEQUENCE [LARGE SCALE GENOMIC DNA]</scope>
    <source>
        <strain evidence="2">Butters</strain>
        <tissue evidence="2">Head and leg muscle</tissue>
    </source>
</reference>
<feature type="non-terminal residue" evidence="2">
    <location>
        <position position="312"/>
    </location>
</feature>
<sequence length="312" mass="33288">MSPRPSLIPDIEPPAPVEEKPPITTAPPTPPVAKPEPGKPPSRAGACRVCLKAFKPDDFSRTCAECTQRVCEDCASYSKLAEDEDPANWTCSVCRRKLQSRAALAQDSSESLLDVPIQELQRRHSEARLGSGGGLTTGMGSGLAPPRSPELRRHSDVSPASLKELEKLKGGGAKTPDPDWTKGRGGRSTACSRQNSPPRESAPIIQAPRSRRGSRVARQHSYDDEVKSTLAPTTTGDTGLGLPAPMPRRASAYDVYAVPGLSTVTAPTVATRRPSFRVPAAPEPTSPPSPETGPVTLAAPEEDRRTRRRGSQ</sequence>
<dbReference type="GO" id="GO:0042391">
    <property type="term" value="P:regulation of membrane potential"/>
    <property type="evidence" value="ECO:0007669"/>
    <property type="project" value="TreeGrafter"/>
</dbReference>
<evidence type="ECO:0000313" key="3">
    <source>
        <dbReference type="Proteomes" id="UP000292052"/>
    </source>
</evidence>
<feature type="compositionally biased region" description="Polar residues" evidence="1">
    <location>
        <begin position="189"/>
        <end position="198"/>
    </location>
</feature>
<dbReference type="GO" id="GO:0048167">
    <property type="term" value="P:regulation of synaptic plasticity"/>
    <property type="evidence" value="ECO:0007669"/>
    <property type="project" value="TreeGrafter"/>
</dbReference>
<dbReference type="PANTHER" id="PTHR12157:SF24">
    <property type="entry name" value="FIFE, ISOFORM D"/>
    <property type="match status" value="1"/>
</dbReference>
<feature type="region of interest" description="Disordered" evidence="1">
    <location>
        <begin position="1"/>
        <end position="43"/>
    </location>
</feature>
<evidence type="ECO:0000256" key="1">
    <source>
        <dbReference type="SAM" id="MobiDB-lite"/>
    </source>
</evidence>
<feature type="region of interest" description="Disordered" evidence="1">
    <location>
        <begin position="266"/>
        <end position="312"/>
    </location>
</feature>
<dbReference type="InterPro" id="IPR013083">
    <property type="entry name" value="Znf_RING/FYVE/PHD"/>
</dbReference>
<dbReference type="GO" id="GO:0048791">
    <property type="term" value="P:calcium ion-regulated exocytosis of neurotransmitter"/>
    <property type="evidence" value="ECO:0007669"/>
    <property type="project" value="TreeGrafter"/>
</dbReference>
<proteinExistence type="predicted"/>
<feature type="compositionally biased region" description="Gly residues" evidence="1">
    <location>
        <begin position="130"/>
        <end position="141"/>
    </location>
</feature>
<feature type="compositionally biased region" description="Pro residues" evidence="1">
    <location>
        <begin position="24"/>
        <end position="40"/>
    </location>
</feature>
<dbReference type="GO" id="GO:0050806">
    <property type="term" value="P:positive regulation of synaptic transmission"/>
    <property type="evidence" value="ECO:0007669"/>
    <property type="project" value="TreeGrafter"/>
</dbReference>
<dbReference type="GO" id="GO:0044325">
    <property type="term" value="F:transmembrane transporter binding"/>
    <property type="evidence" value="ECO:0007669"/>
    <property type="project" value="TreeGrafter"/>
</dbReference>
<feature type="compositionally biased region" description="Pro residues" evidence="1">
    <location>
        <begin position="281"/>
        <end position="291"/>
    </location>
</feature>